<keyword evidence="6" id="KW-0813">Transport</keyword>
<feature type="transmembrane region" description="Helical" evidence="17">
    <location>
        <begin position="761"/>
        <end position="779"/>
    </location>
</feature>
<dbReference type="InterPro" id="IPR017938">
    <property type="entry name" value="Riboflavin_synthase-like_b-brl"/>
</dbReference>
<evidence type="ECO:0000313" key="20">
    <source>
        <dbReference type="EMBL" id="KAL2747097.1"/>
    </source>
</evidence>
<dbReference type="GO" id="GO:0050660">
    <property type="term" value="F:flavin adenine dinucleotide binding"/>
    <property type="evidence" value="ECO:0007669"/>
    <property type="project" value="UniProtKB-UniRule"/>
</dbReference>
<feature type="transmembrane region" description="Helical" evidence="17">
    <location>
        <begin position="1000"/>
        <end position="1023"/>
    </location>
</feature>
<accession>A0ABD2CPT6</accession>
<dbReference type="GO" id="GO:0016651">
    <property type="term" value="F:oxidoreductase activity, acting on NAD(P)H"/>
    <property type="evidence" value="ECO:0007669"/>
    <property type="project" value="UniProtKB-UniRule"/>
</dbReference>
<dbReference type="GO" id="GO:0015858">
    <property type="term" value="P:nucleoside transport"/>
    <property type="evidence" value="ECO:0007669"/>
    <property type="project" value="UniProtKB-ARBA"/>
</dbReference>
<dbReference type="PROSITE" id="PS51384">
    <property type="entry name" value="FAD_FR"/>
    <property type="match status" value="1"/>
</dbReference>
<feature type="transmembrane region" description="Helical" evidence="17">
    <location>
        <begin position="831"/>
        <end position="852"/>
    </location>
</feature>
<evidence type="ECO:0000256" key="17">
    <source>
        <dbReference type="SAM" id="Phobius"/>
    </source>
</evidence>
<feature type="transmembrane region" description="Helical" evidence="17">
    <location>
        <begin position="736"/>
        <end position="755"/>
    </location>
</feature>
<feature type="transmembrane region" description="Helical" evidence="17">
    <location>
        <begin position="658"/>
        <end position="678"/>
    </location>
</feature>
<evidence type="ECO:0000256" key="3">
    <source>
        <dbReference type="ARBA" id="ARBA00004141"/>
    </source>
</evidence>
<proteinExistence type="inferred from homology"/>
<dbReference type="SUPFAM" id="SSF52218">
    <property type="entry name" value="Flavoproteins"/>
    <property type="match status" value="1"/>
</dbReference>
<comment type="function">
    <text evidence="16">NADPH-dependent reductase which is a central component of the cytosolic iron-sulfur (Fe-S) protein assembly (CIA) machinery. Transfers electrons from NADPH via its FAD and FMN prosthetic groups to the [2Fe-2S] cluster of the anamorsin/DRE2 homolog, another key component of the CIA machinery. In turn, this reduced cluster provides electrons for assembly of cytosolic iron-sulfur cluster proteins.</text>
</comment>
<evidence type="ECO:0000256" key="16">
    <source>
        <dbReference type="HAMAP-Rule" id="MF_03178"/>
    </source>
</evidence>
<dbReference type="InterPro" id="IPR017927">
    <property type="entry name" value="FAD-bd_FR_type"/>
</dbReference>
<dbReference type="InterPro" id="IPR023173">
    <property type="entry name" value="NADPH_Cyt_P450_Rdtase_alpha"/>
</dbReference>
<evidence type="ECO:0000313" key="21">
    <source>
        <dbReference type="Proteomes" id="UP001607303"/>
    </source>
</evidence>
<evidence type="ECO:0000256" key="9">
    <source>
        <dbReference type="ARBA" id="ARBA00022643"/>
    </source>
</evidence>
<comment type="similarity">
    <text evidence="16">In the C-terminal section; belongs to the flavoprotein pyridine nucleotide cytochrome reductase family.</text>
</comment>
<comment type="cofactor">
    <cofactor evidence="2 16">
        <name>FAD</name>
        <dbReference type="ChEBI" id="CHEBI:57692"/>
    </cofactor>
</comment>
<gene>
    <name evidence="20" type="ORF">V1477_005467</name>
</gene>
<dbReference type="EC" id="1.18.1.-" evidence="16"/>
<name>A0ABD2CPT6_VESMC</name>
<dbReference type="InterPro" id="IPR028879">
    <property type="entry name" value="NDOR1"/>
</dbReference>
<keyword evidence="10 17" id="KW-0812">Transmembrane</keyword>
<comment type="caution">
    <text evidence="20">The sequence shown here is derived from an EMBL/GenBank/DDBJ whole genome shotgun (WGS) entry which is preliminary data.</text>
</comment>
<keyword evidence="12 16" id="KW-0521">NADP</keyword>
<dbReference type="SUPFAM" id="SSF63380">
    <property type="entry name" value="Riboflavin synthase domain-like"/>
    <property type="match status" value="1"/>
</dbReference>
<evidence type="ECO:0000256" key="4">
    <source>
        <dbReference type="ARBA" id="ARBA00004496"/>
    </source>
</evidence>
<dbReference type="FunFam" id="3.40.50.80:FF:000030">
    <property type="entry name" value="NADPH-dependent diflavin oxidoreductase 1"/>
    <property type="match status" value="1"/>
</dbReference>
<evidence type="ECO:0000256" key="7">
    <source>
        <dbReference type="ARBA" id="ARBA00022490"/>
    </source>
</evidence>
<keyword evidence="15 17" id="KW-0472">Membrane</keyword>
<feature type="binding site" evidence="16">
    <location>
        <position position="457"/>
    </location>
    <ligand>
        <name>NADP(+)</name>
        <dbReference type="ChEBI" id="CHEBI:58349"/>
    </ligand>
</feature>
<dbReference type="Gene3D" id="1.20.990.10">
    <property type="entry name" value="NADPH-cytochrome p450 Reductase, Chain A, domain 3"/>
    <property type="match status" value="1"/>
</dbReference>
<dbReference type="Pfam" id="PF01733">
    <property type="entry name" value="Nucleoside_tran"/>
    <property type="match status" value="1"/>
</dbReference>
<dbReference type="FunFam" id="3.40.50.360:FF:000015">
    <property type="entry name" value="NADPH-dependent diflavin oxidoreductase 1"/>
    <property type="match status" value="1"/>
</dbReference>
<feature type="binding site" evidence="16">
    <location>
        <position position="352"/>
    </location>
    <ligand>
        <name>FAD</name>
        <dbReference type="ChEBI" id="CHEBI:57692"/>
    </ligand>
</feature>
<dbReference type="PRINTS" id="PR00371">
    <property type="entry name" value="FPNCR"/>
</dbReference>
<dbReference type="InterPro" id="IPR008254">
    <property type="entry name" value="Flavodoxin/NO_synth"/>
</dbReference>
<dbReference type="EMBL" id="JAYRBN010000037">
    <property type="protein sequence ID" value="KAL2747097.1"/>
    <property type="molecule type" value="Genomic_DNA"/>
</dbReference>
<evidence type="ECO:0000259" key="18">
    <source>
        <dbReference type="PROSITE" id="PS50902"/>
    </source>
</evidence>
<dbReference type="GO" id="GO:0050661">
    <property type="term" value="F:NADP binding"/>
    <property type="evidence" value="ECO:0007669"/>
    <property type="project" value="UniProtKB-UniRule"/>
</dbReference>
<comment type="caution">
    <text evidence="16">Lacks conserved residue(s) required for the propagation of feature annotation.</text>
</comment>
<dbReference type="Gene3D" id="3.40.50.80">
    <property type="entry name" value="Nucleotide-binding domain of ferredoxin-NADP reductase (FNR) module"/>
    <property type="match status" value="1"/>
</dbReference>
<dbReference type="InterPro" id="IPR003097">
    <property type="entry name" value="CysJ-like_FAD-binding"/>
</dbReference>
<feature type="transmembrane region" description="Helical" evidence="17">
    <location>
        <begin position="963"/>
        <end position="980"/>
    </location>
</feature>
<keyword evidence="13 17" id="KW-1133">Transmembrane helix</keyword>
<dbReference type="AlphaFoldDB" id="A0ABD2CPT6"/>
<evidence type="ECO:0000256" key="6">
    <source>
        <dbReference type="ARBA" id="ARBA00022448"/>
    </source>
</evidence>
<keyword evidence="9 16" id="KW-0288">FMN</keyword>
<feature type="binding site" evidence="16">
    <location>
        <begin position="520"/>
        <end position="524"/>
    </location>
    <ligand>
        <name>NADP(+)</name>
        <dbReference type="ChEBI" id="CHEBI:58349"/>
    </ligand>
</feature>
<dbReference type="InterPro" id="IPR002259">
    <property type="entry name" value="Eqnu_transpt"/>
</dbReference>
<keyword evidence="7 16" id="KW-0963">Cytoplasm</keyword>
<feature type="transmembrane region" description="Helical" evidence="17">
    <location>
        <begin position="1035"/>
        <end position="1062"/>
    </location>
</feature>
<dbReference type="GO" id="GO:0010181">
    <property type="term" value="F:FMN binding"/>
    <property type="evidence" value="ECO:0007669"/>
    <property type="project" value="UniProtKB-UniRule"/>
</dbReference>
<dbReference type="Proteomes" id="UP001607303">
    <property type="component" value="Unassembled WGS sequence"/>
</dbReference>
<dbReference type="SUPFAM" id="SSF103473">
    <property type="entry name" value="MFS general substrate transporter"/>
    <property type="match status" value="1"/>
</dbReference>
<dbReference type="PRINTS" id="PR00369">
    <property type="entry name" value="FLAVODOXIN"/>
</dbReference>
<protein>
    <recommendedName>
        <fullName evidence="16">NADPH-dependent diflavin oxidoreductase 1</fullName>
        <ecNumber evidence="16">1.18.1.-</ecNumber>
    </recommendedName>
    <alternativeName>
        <fullName evidence="16">NADPH-dependent FMN and FAD-containing oxidoreductase</fullName>
    </alternativeName>
</protein>
<comment type="similarity">
    <text evidence="16">In the N-terminal section; belongs to the flavodoxin family.</text>
</comment>
<feature type="binding site" evidence="16">
    <location>
        <begin position="96"/>
        <end position="105"/>
    </location>
    <ligand>
        <name>FMN</name>
        <dbReference type="ChEBI" id="CHEBI:58210"/>
    </ligand>
</feature>
<evidence type="ECO:0000256" key="14">
    <source>
        <dbReference type="ARBA" id="ARBA00023002"/>
    </source>
</evidence>
<reference evidence="20 21" key="1">
    <citation type="journal article" date="2024" name="Ann. Entomol. Soc. Am.">
        <title>Genomic analyses of the southern and eastern yellowjacket wasps (Hymenoptera: Vespidae) reveal evolutionary signatures of social life.</title>
        <authorList>
            <person name="Catto M.A."/>
            <person name="Caine P.B."/>
            <person name="Orr S.E."/>
            <person name="Hunt B.G."/>
            <person name="Goodisman M.A.D."/>
        </authorList>
    </citation>
    <scope>NUCLEOTIDE SEQUENCE [LARGE SCALE GENOMIC DNA]</scope>
    <source>
        <strain evidence="20">232</strain>
        <tissue evidence="20">Head and thorax</tissue>
    </source>
</reference>
<evidence type="ECO:0000256" key="13">
    <source>
        <dbReference type="ARBA" id="ARBA00022989"/>
    </source>
</evidence>
<feature type="transmembrane region" description="Helical" evidence="17">
    <location>
        <begin position="932"/>
        <end position="956"/>
    </location>
</feature>
<dbReference type="PROSITE" id="PS50902">
    <property type="entry name" value="FLAVODOXIN_LIKE"/>
    <property type="match status" value="1"/>
</dbReference>
<comment type="cofactor">
    <cofactor evidence="1 16">
        <name>FMN</name>
        <dbReference type="ChEBI" id="CHEBI:58210"/>
    </cofactor>
</comment>
<feature type="domain" description="FAD-binding FR-type" evidence="19">
    <location>
        <begin position="207"/>
        <end position="445"/>
    </location>
</feature>
<feature type="transmembrane region" description="Helical" evidence="17">
    <location>
        <begin position="800"/>
        <end position="819"/>
    </location>
</feature>
<feature type="binding site" evidence="16">
    <location>
        <position position="131"/>
    </location>
    <ligand>
        <name>FMN</name>
        <dbReference type="ChEBI" id="CHEBI:58210"/>
    </ligand>
</feature>
<evidence type="ECO:0000256" key="11">
    <source>
        <dbReference type="ARBA" id="ARBA00022827"/>
    </source>
</evidence>
<comment type="similarity">
    <text evidence="5">Belongs to the SLC29A/ENT transporter (TC 2.A.57) family.</text>
</comment>
<keyword evidence="8 16" id="KW-0285">Flavoprotein</keyword>
<dbReference type="GO" id="GO:0016020">
    <property type="term" value="C:membrane"/>
    <property type="evidence" value="ECO:0007669"/>
    <property type="project" value="UniProtKB-SubCell"/>
</dbReference>
<feature type="binding site" evidence="16">
    <location>
        <begin position="58"/>
        <end position="61"/>
    </location>
    <ligand>
        <name>FMN</name>
        <dbReference type="ChEBI" id="CHEBI:58210"/>
    </ligand>
</feature>
<dbReference type="InterPro" id="IPR036259">
    <property type="entry name" value="MFS_trans_sf"/>
</dbReference>
<evidence type="ECO:0000256" key="2">
    <source>
        <dbReference type="ARBA" id="ARBA00001974"/>
    </source>
</evidence>
<organism evidence="20 21">
    <name type="scientific">Vespula maculifrons</name>
    <name type="common">Eastern yellow jacket</name>
    <name type="synonym">Wasp</name>
    <dbReference type="NCBI Taxonomy" id="7453"/>
    <lineage>
        <taxon>Eukaryota</taxon>
        <taxon>Metazoa</taxon>
        <taxon>Ecdysozoa</taxon>
        <taxon>Arthropoda</taxon>
        <taxon>Hexapoda</taxon>
        <taxon>Insecta</taxon>
        <taxon>Pterygota</taxon>
        <taxon>Neoptera</taxon>
        <taxon>Endopterygota</taxon>
        <taxon>Hymenoptera</taxon>
        <taxon>Apocrita</taxon>
        <taxon>Aculeata</taxon>
        <taxon>Vespoidea</taxon>
        <taxon>Vespidae</taxon>
        <taxon>Vespinae</taxon>
        <taxon>Vespula</taxon>
    </lineage>
</organism>
<dbReference type="InterPro" id="IPR001709">
    <property type="entry name" value="Flavoprot_Pyr_Nucl_cyt_Rdtase"/>
</dbReference>
<evidence type="ECO:0000256" key="5">
    <source>
        <dbReference type="ARBA" id="ARBA00007965"/>
    </source>
</evidence>
<dbReference type="GO" id="GO:0005737">
    <property type="term" value="C:cytoplasm"/>
    <property type="evidence" value="ECO:0007669"/>
    <property type="project" value="UniProtKB-SubCell"/>
</dbReference>
<dbReference type="Gene3D" id="2.40.30.10">
    <property type="entry name" value="Translation factors"/>
    <property type="match status" value="1"/>
</dbReference>
<feature type="binding site" evidence="16">
    <location>
        <begin position="418"/>
        <end position="421"/>
    </location>
    <ligand>
        <name>FAD</name>
        <dbReference type="ChEBI" id="CHEBI:57692"/>
    </ligand>
</feature>
<dbReference type="HAMAP" id="MF_03178">
    <property type="entry name" value="NDOR1"/>
    <property type="match status" value="1"/>
</dbReference>
<comment type="subcellular location">
    <subcellularLocation>
        <location evidence="4 16">Cytoplasm</location>
    </subcellularLocation>
    <subcellularLocation>
        <location evidence="3">Membrane</location>
        <topology evidence="3">Multi-pass membrane protein</topology>
    </subcellularLocation>
</comment>
<keyword evidence="11 16" id="KW-0274">FAD</keyword>
<dbReference type="Gene3D" id="3.40.50.360">
    <property type="match status" value="1"/>
</dbReference>
<keyword evidence="14 16" id="KW-0560">Oxidoreductase</keyword>
<dbReference type="InterPro" id="IPR039261">
    <property type="entry name" value="FNR_nucleotide-bd"/>
</dbReference>
<comment type="similarity">
    <text evidence="16">Belongs to the NADPH-dependent diflavin oxidoreductase NDOR1 family.</text>
</comment>
<dbReference type="CDD" id="cd06174">
    <property type="entry name" value="MFS"/>
    <property type="match status" value="1"/>
</dbReference>
<evidence type="ECO:0000259" key="19">
    <source>
        <dbReference type="PROSITE" id="PS51384"/>
    </source>
</evidence>
<evidence type="ECO:0000256" key="8">
    <source>
        <dbReference type="ARBA" id="ARBA00022630"/>
    </source>
</evidence>
<dbReference type="Pfam" id="PF00667">
    <property type="entry name" value="FAD_binding_1"/>
    <property type="match status" value="1"/>
</dbReference>
<evidence type="ECO:0000256" key="1">
    <source>
        <dbReference type="ARBA" id="ARBA00001917"/>
    </source>
</evidence>
<evidence type="ECO:0000256" key="10">
    <source>
        <dbReference type="ARBA" id="ARBA00022692"/>
    </source>
</evidence>
<dbReference type="PANTHER" id="PTHR19384:SF10">
    <property type="entry name" value="NADPH-DEPENDENT DIFLAVIN OXIDOREDUCTASE 1"/>
    <property type="match status" value="1"/>
</dbReference>
<feature type="domain" description="Flavodoxin-like" evidence="18">
    <location>
        <begin position="5"/>
        <end position="149"/>
    </location>
</feature>
<dbReference type="InterPro" id="IPR029039">
    <property type="entry name" value="Flavoprotein-like_sf"/>
</dbReference>
<feature type="binding site" evidence="16">
    <location>
        <begin position="384"/>
        <end position="387"/>
    </location>
    <ligand>
        <name>FAD</name>
        <dbReference type="ChEBI" id="CHEBI:57692"/>
    </ligand>
</feature>
<dbReference type="SUPFAM" id="SSF52343">
    <property type="entry name" value="Ferredoxin reductase-like, C-terminal NADP-linked domain"/>
    <property type="match status" value="1"/>
</dbReference>
<dbReference type="GO" id="GO:0005634">
    <property type="term" value="C:nucleus"/>
    <property type="evidence" value="ECO:0007669"/>
    <property type="project" value="UniProtKB-ARBA"/>
</dbReference>
<feature type="transmembrane region" description="Helical" evidence="17">
    <location>
        <begin position="890"/>
        <end position="912"/>
    </location>
</feature>
<comment type="catalytic activity">
    <reaction evidence="16">
        <text>2 oxidized [2Fe-2S]-[protein] + NADPH = 2 reduced [2Fe-2S]-[protein] + NADP(+) + H(+)</text>
        <dbReference type="Rhea" id="RHEA:67716"/>
        <dbReference type="Rhea" id="RHEA-COMP:17327"/>
        <dbReference type="Rhea" id="RHEA-COMP:17328"/>
        <dbReference type="ChEBI" id="CHEBI:15378"/>
        <dbReference type="ChEBI" id="CHEBI:33737"/>
        <dbReference type="ChEBI" id="CHEBI:33738"/>
        <dbReference type="ChEBI" id="CHEBI:57783"/>
        <dbReference type="ChEBI" id="CHEBI:58349"/>
    </reaction>
</comment>
<feature type="binding site" evidence="16">
    <location>
        <begin position="11"/>
        <end position="16"/>
    </location>
    <ligand>
        <name>FMN</name>
        <dbReference type="ChEBI" id="CHEBI:58210"/>
    </ligand>
</feature>
<evidence type="ECO:0000256" key="15">
    <source>
        <dbReference type="ARBA" id="ARBA00023136"/>
    </source>
</evidence>
<dbReference type="PANTHER" id="PTHR19384">
    <property type="entry name" value="NITRIC OXIDE SYNTHASE-RELATED"/>
    <property type="match status" value="1"/>
</dbReference>
<dbReference type="Pfam" id="PF00175">
    <property type="entry name" value="NAD_binding_1"/>
    <property type="match status" value="1"/>
</dbReference>
<dbReference type="GO" id="GO:0022857">
    <property type="term" value="F:transmembrane transporter activity"/>
    <property type="evidence" value="ECO:0007669"/>
    <property type="project" value="UniProtKB-ARBA"/>
</dbReference>
<dbReference type="Pfam" id="PF00258">
    <property type="entry name" value="Flavodoxin_1"/>
    <property type="match status" value="1"/>
</dbReference>
<dbReference type="InterPro" id="IPR001094">
    <property type="entry name" value="Flavdoxin-like"/>
</dbReference>
<sequence>MDFSITILYASETGTAQDVAEQIWKSAKRKGLNSIVSALDDYDLANFDSEHLMVFVVATTGQGDPPDNMKQFWRFLLRKSLPPSMLDNIRYGVIGLGDSSYKKFNFAAKKLNKRLAQLGGIQLLPIGLADDQHDLGIDAVVSPWVQELWEKIIFIYNIPDLNISNNIERIIERYKISILDDSKQRSSTEIAYYLETDIYTQEMNIKDEMKIGVIIENTRTTAEDHFQDVRLIKIQREDIIYEPGDIIYVRPKNSLKQIEKFFNVLNDNNVLLCPDMIIQVSERQIKVPYVLKQTLTLGEIVAQYWDLNYKPRRSTFEILYQISENELEKEKLHEFTMPGGQEELYDYVNRPRRNIIEVLADFPHTTSKLNIQILFEIMSPIKPRAFSIASSAISTKNEIHMLVAVVNYKTKLFERRLGLCSNWLANLKVKSKIIFWIRKGTFIFPSNVPKILIGPGTGIAPFRSLLLEKAAMKQDLTTCLLFFGCRYKDKDYHCKEDFINLTSATGLKLFCAFSRDQEHKIYVQHIIRENNFLCWEFLQNGANIYLAGSSKDMPNNVRDEFIDLVKENGKLTYEQAVNFIEQLEKNNRYQKIGAGPEEQTLLKDSSGIRIVPAKGSEPVRLSPGWEGTGRPDDELNFKGVTMDQADLEINPPRDRLNLVFSILVLHGIGVLMPWNMFITAKDYFVNYKLSKEYIEIESNYSTNFLSYLGFASQIPNLLFNWLNIFIKIRGNLTTRIAWGIFVQILIFLFTVVLAMMDTSQWPGIFFWITMISVIILNIANGIYQNSVFGMAAKLPGKYTGAVILGSNISGTFTAVINLISQIMAPNARTAAIYYFITALFILLACFDTYFALPLNRFYRYHELLHQKELNKRQLENSTRGKKEELPYWKIVSQCSSQLFNIFIVFFVTLALFPSVQSDIKRSSAEFIIPLDFYVSIMCFLTFNVTAMIGSSIASMVQWPSEKYLVIPNVLRIFYIPLFLFCNYYPAETKRYLPVFINNDWAYLIIGITMGVSHGYLSSISMMYCPRMVEPQYASIAGMFGAASLVTGIFSGILFSFVMPIVITQSAFCYGLEKVKRSEVQDSLAITVNDISI</sequence>
<evidence type="ECO:0000256" key="12">
    <source>
        <dbReference type="ARBA" id="ARBA00022857"/>
    </source>
</evidence>
<dbReference type="GO" id="GO:0016226">
    <property type="term" value="P:iron-sulfur cluster assembly"/>
    <property type="evidence" value="ECO:0007669"/>
    <property type="project" value="UniProtKB-UniRule"/>
</dbReference>
<keyword evidence="21" id="KW-1185">Reference proteome</keyword>
<feature type="binding site" evidence="16">
    <location>
        <begin position="514"/>
        <end position="515"/>
    </location>
    <ligand>
        <name>NADP(+)</name>
        <dbReference type="ChEBI" id="CHEBI:58349"/>
    </ligand>
</feature>
<dbReference type="InterPro" id="IPR001433">
    <property type="entry name" value="OxRdtase_FAD/NAD-bd"/>
</dbReference>